<dbReference type="PANTHER" id="PTHR36923">
    <property type="entry name" value="FERREDOXIN"/>
    <property type="match status" value="1"/>
</dbReference>
<dbReference type="EMBL" id="CP021748">
    <property type="protein sequence ID" value="ARX87029.1"/>
    <property type="molecule type" value="Genomic_DNA"/>
</dbReference>
<keyword evidence="10" id="KW-1185">Reference proteome</keyword>
<dbReference type="RefSeq" id="WP_237307518.1">
    <property type="nucleotide sequence ID" value="NZ_CP021748.1"/>
</dbReference>
<keyword evidence="3 8" id="KW-0479">Metal-binding</keyword>
<keyword evidence="2 8" id="KW-0813">Transport</keyword>
<dbReference type="Pfam" id="PF13370">
    <property type="entry name" value="Fer4_13"/>
    <property type="match status" value="1"/>
</dbReference>
<reference evidence="9 10" key="1">
    <citation type="submission" date="2017-05" db="EMBL/GenBank/DDBJ databases">
        <title>Streptomyces alboflavus Genome sequencing and assembly.</title>
        <authorList>
            <person name="Wang Y."/>
            <person name="Du B."/>
            <person name="Ding Y."/>
            <person name="Liu H."/>
            <person name="Hou Q."/>
            <person name="Liu K."/>
            <person name="Wang C."/>
            <person name="Yao L."/>
        </authorList>
    </citation>
    <scope>NUCLEOTIDE SEQUENCE [LARGE SCALE GENOMIC DNA]</scope>
    <source>
        <strain evidence="9 10">MDJK44</strain>
    </source>
</reference>
<dbReference type="AlphaFoldDB" id="A0A1Z1WKY0"/>
<dbReference type="InterPro" id="IPR051269">
    <property type="entry name" value="Fe-S_cluster_ET"/>
</dbReference>
<dbReference type="Proteomes" id="UP000195880">
    <property type="component" value="Chromosome"/>
</dbReference>
<evidence type="ECO:0000256" key="8">
    <source>
        <dbReference type="RuleBase" id="RU368020"/>
    </source>
</evidence>
<evidence type="ECO:0000313" key="9">
    <source>
        <dbReference type="EMBL" id="ARX87029.1"/>
    </source>
</evidence>
<evidence type="ECO:0000256" key="5">
    <source>
        <dbReference type="ARBA" id="ARBA00023004"/>
    </source>
</evidence>
<comment type="cofactor">
    <cofactor evidence="1">
        <name>[3Fe-4S] cluster</name>
        <dbReference type="ChEBI" id="CHEBI:21137"/>
    </cofactor>
</comment>
<dbReference type="KEGG" id="salf:SMD44_06510"/>
<evidence type="ECO:0000256" key="3">
    <source>
        <dbReference type="ARBA" id="ARBA00022723"/>
    </source>
</evidence>
<dbReference type="GO" id="GO:0005506">
    <property type="term" value="F:iron ion binding"/>
    <property type="evidence" value="ECO:0007669"/>
    <property type="project" value="UniProtKB-UniRule"/>
</dbReference>
<evidence type="ECO:0000313" key="10">
    <source>
        <dbReference type="Proteomes" id="UP000195880"/>
    </source>
</evidence>
<dbReference type="PRINTS" id="PR00352">
    <property type="entry name" value="3FE4SFRDOXIN"/>
</dbReference>
<keyword evidence="4 8" id="KW-0249">Electron transport</keyword>
<organism evidence="9 10">
    <name type="scientific">Streptomyces alboflavus</name>
    <dbReference type="NCBI Taxonomy" id="67267"/>
    <lineage>
        <taxon>Bacteria</taxon>
        <taxon>Bacillati</taxon>
        <taxon>Actinomycetota</taxon>
        <taxon>Actinomycetes</taxon>
        <taxon>Kitasatosporales</taxon>
        <taxon>Streptomycetaceae</taxon>
        <taxon>Streptomyces</taxon>
    </lineage>
</organism>
<comment type="function">
    <text evidence="8">Ferredoxins are iron-sulfur proteins that transfer electrons in a wide variety of metabolic reactions.</text>
</comment>
<name>A0A1Z1WKY0_9ACTN</name>
<dbReference type="GO" id="GO:0009055">
    <property type="term" value="F:electron transfer activity"/>
    <property type="evidence" value="ECO:0007669"/>
    <property type="project" value="UniProtKB-UniRule"/>
</dbReference>
<evidence type="ECO:0000256" key="7">
    <source>
        <dbReference type="ARBA" id="ARBA00023291"/>
    </source>
</evidence>
<protein>
    <recommendedName>
        <fullName evidence="8">Ferredoxin</fullName>
    </recommendedName>
</protein>
<dbReference type="PANTHER" id="PTHR36923:SF3">
    <property type="entry name" value="FERREDOXIN"/>
    <property type="match status" value="1"/>
</dbReference>
<dbReference type="InterPro" id="IPR001080">
    <property type="entry name" value="3Fe4S_ferredoxin"/>
</dbReference>
<keyword evidence="6 8" id="KW-0411">Iron-sulfur</keyword>
<dbReference type="SUPFAM" id="SSF54862">
    <property type="entry name" value="4Fe-4S ferredoxins"/>
    <property type="match status" value="1"/>
</dbReference>
<evidence type="ECO:0000256" key="2">
    <source>
        <dbReference type="ARBA" id="ARBA00022448"/>
    </source>
</evidence>
<sequence>MTLKIVADHANCVGAGLCALNAPELFDQDENDGIVRVLVDTPSPDQYDLADAAIQSCPAQAISLTE</sequence>
<proteinExistence type="predicted"/>
<dbReference type="GO" id="GO:0051538">
    <property type="term" value="F:3 iron, 4 sulfur cluster binding"/>
    <property type="evidence" value="ECO:0007669"/>
    <property type="project" value="UniProtKB-KW"/>
</dbReference>
<accession>A0A1Z1WKY0</accession>
<evidence type="ECO:0000256" key="6">
    <source>
        <dbReference type="ARBA" id="ARBA00023014"/>
    </source>
</evidence>
<evidence type="ECO:0000256" key="4">
    <source>
        <dbReference type="ARBA" id="ARBA00022982"/>
    </source>
</evidence>
<dbReference type="Gene3D" id="3.30.70.20">
    <property type="match status" value="1"/>
</dbReference>
<keyword evidence="5 8" id="KW-0408">Iron</keyword>
<evidence type="ECO:0000256" key="1">
    <source>
        <dbReference type="ARBA" id="ARBA00001927"/>
    </source>
</evidence>
<gene>
    <name evidence="9" type="ORF">SMD44_06510</name>
</gene>
<keyword evidence="7" id="KW-0003">3Fe-4S</keyword>